<protein>
    <submittedName>
        <fullName evidence="4">Esterase</fullName>
    </submittedName>
</protein>
<proteinExistence type="predicted"/>
<dbReference type="RefSeq" id="WP_140881368.1">
    <property type="nucleotide sequence ID" value="NZ_RCZP01000002.1"/>
</dbReference>
<evidence type="ECO:0000256" key="3">
    <source>
        <dbReference type="SAM" id="MobiDB-lite"/>
    </source>
</evidence>
<dbReference type="OrthoDB" id="9767239at2"/>
<evidence type="ECO:0000313" key="5">
    <source>
        <dbReference type="Proteomes" id="UP000317078"/>
    </source>
</evidence>
<dbReference type="Pfam" id="PF10503">
    <property type="entry name" value="Esterase_PHB"/>
    <property type="match status" value="1"/>
</dbReference>
<accession>A0A502GFB7</accession>
<dbReference type="NCBIfam" id="TIGR01840">
    <property type="entry name" value="esterase_phb"/>
    <property type="match status" value="1"/>
</dbReference>
<dbReference type="InterPro" id="IPR050955">
    <property type="entry name" value="Plant_Biomass_Hydrol_Est"/>
</dbReference>
<comment type="caution">
    <text evidence="4">The sequence shown here is derived from an EMBL/GenBank/DDBJ whole genome shotgun (WGS) entry which is preliminary data.</text>
</comment>
<dbReference type="GO" id="GO:0016787">
    <property type="term" value="F:hydrolase activity"/>
    <property type="evidence" value="ECO:0007669"/>
    <property type="project" value="UniProtKB-KW"/>
</dbReference>
<organism evidence="4 5">
    <name type="scientific">Muricoccus nepalensis</name>
    <dbReference type="NCBI Taxonomy" id="1854500"/>
    <lineage>
        <taxon>Bacteria</taxon>
        <taxon>Pseudomonadati</taxon>
        <taxon>Pseudomonadota</taxon>
        <taxon>Alphaproteobacteria</taxon>
        <taxon>Acetobacterales</taxon>
        <taxon>Roseomonadaceae</taxon>
        <taxon>Muricoccus</taxon>
    </lineage>
</organism>
<evidence type="ECO:0000256" key="1">
    <source>
        <dbReference type="ARBA" id="ARBA00022729"/>
    </source>
</evidence>
<dbReference type="Gene3D" id="3.40.50.1820">
    <property type="entry name" value="alpha/beta hydrolase"/>
    <property type="match status" value="1"/>
</dbReference>
<sequence>MPNPKLDLSALVRLQRRRRDVASRAGGTGGGNALTEVTGFGSNPGALRMMVHVPADLPRGAPLVVALHGCTQTAAAYDHGCGWSSLADRLGFAVLLPEQQRANNASLCFNWFEGGDIARGAGEAQSIRQMVAQMLEAHAIDPARVFVTGLSAGGAMTAVMLAAYPETFAGGAIIAGLPYGAGLGVAEALRAMSRPPALSPAERGTAVRAASPHRGPWPRVAVWHGDADTTVAPDNAGESVKQWLNLHGLDAARPATERGSSVDTHLAWRAPDGTVRVESHRIAGMGHGVPLRPGEGGQRAGVAGAYMLDVGVSSTHAILDFWGIDTAAERAAAPRPAEAPPPRPAASPTPAPAREPAHAAAGPAQAPAAEPAWARRAAPGGTQGPVTRMPGAAGGPASPFGDPSSLFGNAGSLLGDPGETIKRALRAAGLMGDKGEEHPRR</sequence>
<keyword evidence="2" id="KW-0378">Hydrolase</keyword>
<dbReference type="InterPro" id="IPR029058">
    <property type="entry name" value="AB_hydrolase_fold"/>
</dbReference>
<dbReference type="PANTHER" id="PTHR43037:SF1">
    <property type="entry name" value="BLL1128 PROTEIN"/>
    <property type="match status" value="1"/>
</dbReference>
<evidence type="ECO:0000313" key="4">
    <source>
        <dbReference type="EMBL" id="TPG60441.1"/>
    </source>
</evidence>
<dbReference type="PANTHER" id="PTHR43037">
    <property type="entry name" value="UNNAMED PRODUCT-RELATED"/>
    <property type="match status" value="1"/>
</dbReference>
<feature type="compositionally biased region" description="Low complexity" evidence="3">
    <location>
        <begin position="354"/>
        <end position="379"/>
    </location>
</feature>
<dbReference type="AlphaFoldDB" id="A0A502GFB7"/>
<dbReference type="GO" id="GO:0005576">
    <property type="term" value="C:extracellular region"/>
    <property type="evidence" value="ECO:0007669"/>
    <property type="project" value="InterPro"/>
</dbReference>
<name>A0A502GFB7_9PROT</name>
<keyword evidence="5" id="KW-1185">Reference proteome</keyword>
<dbReference type="SUPFAM" id="SSF53474">
    <property type="entry name" value="alpha/beta-Hydrolases"/>
    <property type="match status" value="2"/>
</dbReference>
<feature type="compositionally biased region" description="Low complexity" evidence="3">
    <location>
        <begin position="395"/>
        <end position="405"/>
    </location>
</feature>
<feature type="compositionally biased region" description="Pro residues" evidence="3">
    <location>
        <begin position="337"/>
        <end position="353"/>
    </location>
</feature>
<dbReference type="EMBL" id="RCZP01000002">
    <property type="protein sequence ID" value="TPG60441.1"/>
    <property type="molecule type" value="Genomic_DNA"/>
</dbReference>
<feature type="region of interest" description="Disordered" evidence="3">
    <location>
        <begin position="332"/>
        <end position="417"/>
    </location>
</feature>
<evidence type="ECO:0000256" key="2">
    <source>
        <dbReference type="ARBA" id="ARBA00022801"/>
    </source>
</evidence>
<keyword evidence="1" id="KW-0732">Signal</keyword>
<dbReference type="InterPro" id="IPR010126">
    <property type="entry name" value="Esterase_phb"/>
</dbReference>
<dbReference type="Proteomes" id="UP000317078">
    <property type="component" value="Unassembled WGS sequence"/>
</dbReference>
<reference evidence="4 5" key="1">
    <citation type="journal article" date="2019" name="Environ. Microbiol.">
        <title>Species interactions and distinct microbial communities in high Arctic permafrost affected cryosols are associated with the CH4 and CO2 gas fluxes.</title>
        <authorList>
            <person name="Altshuler I."/>
            <person name="Hamel J."/>
            <person name="Turney S."/>
            <person name="Magnuson E."/>
            <person name="Levesque R."/>
            <person name="Greer C."/>
            <person name="Whyte L.G."/>
        </authorList>
    </citation>
    <scope>NUCLEOTIDE SEQUENCE [LARGE SCALE GENOMIC DNA]</scope>
    <source>
        <strain evidence="4 5">S9.3B</strain>
    </source>
</reference>
<gene>
    <name evidence="4" type="ORF">EAH89_03455</name>
</gene>